<dbReference type="Pfam" id="PF03600">
    <property type="entry name" value="CitMHS"/>
    <property type="match status" value="1"/>
</dbReference>
<sequence length="374" mass="42314">MIMITYLKKNIDVTIALVFALLTTSIVPFSWKNVFEEMNVPLLLLLFCMMAVVAGFRRSGMFFQLCRIVFSKADTARQVVRILIFICFFSSMIITNDIALITFVPMTVLVLKEVRLRGYYIFTIVMQTAAANLGSMFTPIGNPQNLYIYSFYGMRADEFLFYTGPTVLLSAILLYGATYYVAADRKIEMPVQEKLIIPKVHLYLLYGLFFLCVLTVLRILSAYSLFFVVFPAVLILDKKILFDIDYKLLLLFVFLFIGVGNLSQITIMQTWAVHIVKGNEFFISLLLSQILSNVPAAVMLSHYTNDMVPLLLGVNIGGLGTIIASMASIISFKVYTKLLFSRKSRYLIVFTAVNVGMLLLILGVQYGLKMVRLV</sequence>
<feature type="transmembrane region" description="Helical" evidence="6">
    <location>
        <begin position="82"/>
        <end position="106"/>
    </location>
</feature>
<feature type="transmembrane region" description="Helical" evidence="6">
    <location>
        <begin position="248"/>
        <end position="269"/>
    </location>
</feature>
<feature type="transmembrane region" description="Helical" evidence="6">
    <location>
        <begin position="346"/>
        <end position="368"/>
    </location>
</feature>
<evidence type="ECO:0000256" key="5">
    <source>
        <dbReference type="ARBA" id="ARBA00023136"/>
    </source>
</evidence>
<proteinExistence type="predicted"/>
<dbReference type="Proteomes" id="UP000199309">
    <property type="component" value="Unassembled WGS sequence"/>
</dbReference>
<keyword evidence="5 6" id="KW-0472">Membrane</keyword>
<evidence type="ECO:0000259" key="7">
    <source>
        <dbReference type="Pfam" id="PF03600"/>
    </source>
</evidence>
<dbReference type="GO" id="GO:0016020">
    <property type="term" value="C:membrane"/>
    <property type="evidence" value="ECO:0007669"/>
    <property type="project" value="UniProtKB-SubCell"/>
</dbReference>
<evidence type="ECO:0000313" key="8">
    <source>
        <dbReference type="EMBL" id="SDM42017.1"/>
    </source>
</evidence>
<accession>A0A1G9T325</accession>
<keyword evidence="2" id="KW-0813">Transport</keyword>
<keyword evidence="3 6" id="KW-0812">Transmembrane</keyword>
<keyword evidence="9" id="KW-1185">Reference proteome</keyword>
<reference evidence="8 9" key="1">
    <citation type="submission" date="2016-10" db="EMBL/GenBank/DDBJ databases">
        <authorList>
            <person name="de Groot N.N."/>
        </authorList>
    </citation>
    <scope>NUCLEOTIDE SEQUENCE [LARGE SCALE GENOMIC DNA]</scope>
    <source>
        <strain evidence="8 9">DSM 16981</strain>
    </source>
</reference>
<dbReference type="PANTHER" id="PTHR43568">
    <property type="entry name" value="P PROTEIN"/>
    <property type="match status" value="1"/>
</dbReference>
<dbReference type="InterPro" id="IPR051475">
    <property type="entry name" value="Diverse_Ion_Transporter"/>
</dbReference>
<name>A0A1G9T325_9FIRM</name>
<evidence type="ECO:0000256" key="3">
    <source>
        <dbReference type="ARBA" id="ARBA00022692"/>
    </source>
</evidence>
<dbReference type="InterPro" id="IPR004680">
    <property type="entry name" value="Cit_transptr-like_dom"/>
</dbReference>
<feature type="transmembrane region" description="Helical" evidence="6">
    <location>
        <begin position="43"/>
        <end position="70"/>
    </location>
</feature>
<evidence type="ECO:0000256" key="1">
    <source>
        <dbReference type="ARBA" id="ARBA00004141"/>
    </source>
</evidence>
<dbReference type="STRING" id="349095.SAMN05660299_00854"/>
<gene>
    <name evidence="8" type="ORF">SAMN05660299_00854</name>
</gene>
<feature type="transmembrane region" description="Helical" evidence="6">
    <location>
        <begin position="12"/>
        <end position="31"/>
    </location>
</feature>
<dbReference type="AlphaFoldDB" id="A0A1G9T325"/>
<dbReference type="EMBL" id="FNHQ01000006">
    <property type="protein sequence ID" value="SDM42017.1"/>
    <property type="molecule type" value="Genomic_DNA"/>
</dbReference>
<dbReference type="PANTHER" id="PTHR43568:SF1">
    <property type="entry name" value="P PROTEIN"/>
    <property type="match status" value="1"/>
</dbReference>
<feature type="transmembrane region" description="Helical" evidence="6">
    <location>
        <begin position="159"/>
        <end position="183"/>
    </location>
</feature>
<protein>
    <submittedName>
        <fullName evidence="8">Na+/H+ antiporter NhaD</fullName>
    </submittedName>
</protein>
<feature type="transmembrane region" description="Helical" evidence="6">
    <location>
        <begin position="118"/>
        <end position="138"/>
    </location>
</feature>
<evidence type="ECO:0000256" key="2">
    <source>
        <dbReference type="ARBA" id="ARBA00022448"/>
    </source>
</evidence>
<feature type="transmembrane region" description="Helical" evidence="6">
    <location>
        <begin position="281"/>
        <end position="300"/>
    </location>
</feature>
<dbReference type="RefSeq" id="WP_176762869.1">
    <property type="nucleotide sequence ID" value="NZ_FNHQ01000006.1"/>
</dbReference>
<feature type="transmembrane region" description="Helical" evidence="6">
    <location>
        <begin position="312"/>
        <end position="334"/>
    </location>
</feature>
<evidence type="ECO:0000313" key="9">
    <source>
        <dbReference type="Proteomes" id="UP000199309"/>
    </source>
</evidence>
<organism evidence="8 9">
    <name type="scientific">Megasphaera paucivorans</name>
    <dbReference type="NCBI Taxonomy" id="349095"/>
    <lineage>
        <taxon>Bacteria</taxon>
        <taxon>Bacillati</taxon>
        <taxon>Bacillota</taxon>
        <taxon>Negativicutes</taxon>
        <taxon>Veillonellales</taxon>
        <taxon>Veillonellaceae</taxon>
        <taxon>Megasphaera</taxon>
    </lineage>
</organism>
<feature type="transmembrane region" description="Helical" evidence="6">
    <location>
        <begin position="203"/>
        <end position="236"/>
    </location>
</feature>
<dbReference type="GO" id="GO:0055085">
    <property type="term" value="P:transmembrane transport"/>
    <property type="evidence" value="ECO:0007669"/>
    <property type="project" value="InterPro"/>
</dbReference>
<evidence type="ECO:0000256" key="4">
    <source>
        <dbReference type="ARBA" id="ARBA00022989"/>
    </source>
</evidence>
<comment type="subcellular location">
    <subcellularLocation>
        <location evidence="1">Membrane</location>
        <topology evidence="1">Multi-pass membrane protein</topology>
    </subcellularLocation>
</comment>
<feature type="domain" description="Citrate transporter-like" evidence="7">
    <location>
        <begin position="9"/>
        <end position="311"/>
    </location>
</feature>
<keyword evidence="4 6" id="KW-1133">Transmembrane helix</keyword>
<evidence type="ECO:0000256" key="6">
    <source>
        <dbReference type="SAM" id="Phobius"/>
    </source>
</evidence>